<reference evidence="8" key="2">
    <citation type="submission" date="2022-06" db="EMBL/GenBank/DDBJ databases">
        <authorList>
            <person name="Park Y.-J."/>
        </authorList>
    </citation>
    <scope>NUCLEOTIDE SEQUENCE</scope>
    <source>
        <strain evidence="8">TY</strain>
    </source>
</reference>
<keyword evidence="9" id="KW-1185">Reference proteome</keyword>
<dbReference type="NCBIfam" id="TIGR01343">
    <property type="entry name" value="hacA_fam"/>
    <property type="match status" value="1"/>
</dbReference>
<dbReference type="PRINTS" id="PR00415">
    <property type="entry name" value="ACONITASE"/>
</dbReference>
<name>A0A9E7MXK2_THEAG</name>
<dbReference type="PROSITE" id="PS01244">
    <property type="entry name" value="ACONITASE_2"/>
    <property type="match status" value="1"/>
</dbReference>
<dbReference type="InterPro" id="IPR001030">
    <property type="entry name" value="Acoase/IPM_deHydtase_lsu_aba"/>
</dbReference>
<comment type="subunit">
    <text evidence="6">Heterodimer of LeuC and LeuD.</text>
</comment>
<dbReference type="SUPFAM" id="SSF53732">
    <property type="entry name" value="Aconitase iron-sulfur domain"/>
    <property type="match status" value="1"/>
</dbReference>
<dbReference type="KEGG" id="tagg:NF865_00020"/>
<evidence type="ECO:0000256" key="6">
    <source>
        <dbReference type="HAMAP-Rule" id="MF_01027"/>
    </source>
</evidence>
<proteinExistence type="inferred from homology"/>
<dbReference type="HAMAP" id="MF_01027">
    <property type="entry name" value="LeuC_type2"/>
    <property type="match status" value="1"/>
</dbReference>
<dbReference type="InterPro" id="IPR050067">
    <property type="entry name" value="IPM_dehydratase_rel_enz"/>
</dbReference>
<keyword evidence="1 6" id="KW-0004">4Fe-4S</keyword>
<dbReference type="EMBL" id="CP099582">
    <property type="protein sequence ID" value="USS40667.1"/>
    <property type="molecule type" value="Genomic_DNA"/>
</dbReference>
<evidence type="ECO:0000256" key="1">
    <source>
        <dbReference type="ARBA" id="ARBA00022485"/>
    </source>
</evidence>
<dbReference type="Pfam" id="PF00330">
    <property type="entry name" value="Aconitase"/>
    <property type="match status" value="1"/>
</dbReference>
<dbReference type="InterPro" id="IPR018136">
    <property type="entry name" value="Aconitase_4Fe-4S_BS"/>
</dbReference>
<comment type="function">
    <text evidence="6">Catalyzes the isomerization between 2-isopropylmalate and 3-isopropylmalate, via the formation of 2-isopropylmaleate.</text>
</comment>
<comment type="catalytic activity">
    <reaction evidence="6">
        <text>(2R,3S)-3-isopropylmalate = (2S)-2-isopropylmalate</text>
        <dbReference type="Rhea" id="RHEA:32287"/>
        <dbReference type="ChEBI" id="CHEBI:1178"/>
        <dbReference type="ChEBI" id="CHEBI:35121"/>
        <dbReference type="EC" id="4.2.1.33"/>
    </reaction>
</comment>
<dbReference type="RefSeq" id="WP_253304620.1">
    <property type="nucleotide sequence ID" value="NZ_CP099582.1"/>
</dbReference>
<keyword evidence="3 6" id="KW-0408">Iron</keyword>
<dbReference type="GO" id="GO:0003861">
    <property type="term" value="F:3-isopropylmalate dehydratase activity"/>
    <property type="evidence" value="ECO:0007669"/>
    <property type="project" value="UniProtKB-UniRule"/>
</dbReference>
<feature type="binding site" evidence="6">
    <location>
        <position position="365"/>
    </location>
    <ligand>
        <name>[4Fe-4S] cluster</name>
        <dbReference type="ChEBI" id="CHEBI:49883"/>
    </ligand>
</feature>
<dbReference type="GO" id="GO:0009098">
    <property type="term" value="P:L-leucine biosynthetic process"/>
    <property type="evidence" value="ECO:0007669"/>
    <property type="project" value="UniProtKB-UniRule"/>
</dbReference>
<evidence type="ECO:0000256" key="2">
    <source>
        <dbReference type="ARBA" id="ARBA00022723"/>
    </source>
</evidence>
<comment type="cofactor">
    <cofactor evidence="6">
        <name>[4Fe-4S] cluster</name>
        <dbReference type="ChEBI" id="CHEBI:49883"/>
    </cofactor>
    <text evidence="6">Binds 1 [4Fe-4S] cluster per subunit.</text>
</comment>
<keyword evidence="4 6" id="KW-0411">Iron-sulfur</keyword>
<dbReference type="Proteomes" id="UP001055732">
    <property type="component" value="Chromosome"/>
</dbReference>
<keyword evidence="5 6" id="KW-0456">Lyase</keyword>
<dbReference type="CDD" id="cd01583">
    <property type="entry name" value="IPMI"/>
    <property type="match status" value="1"/>
</dbReference>
<evidence type="ECO:0000313" key="9">
    <source>
        <dbReference type="Proteomes" id="UP001055732"/>
    </source>
</evidence>
<reference evidence="8" key="1">
    <citation type="journal article" date="1998" name="Int. J. Syst. Bacteriol. 48 Pt">
        <title>Thermococcus guaymasensis sp. nov. and Thermococcus aggregans sp. nov., two novel thermophilic archaea isolated from the Guaymas Basin hydrothermal vent site.</title>
        <authorList>
            <person name="Canganella F."/>
            <person name="Jones W.J."/>
            <person name="Gambacorta A."/>
            <person name="Antranikian G."/>
        </authorList>
    </citation>
    <scope>NUCLEOTIDE SEQUENCE</scope>
    <source>
        <strain evidence="8">TY</strain>
    </source>
</reference>
<dbReference type="InterPro" id="IPR011826">
    <property type="entry name" value="HAcnase/IPMdehydase_lsu_prok"/>
</dbReference>
<dbReference type="GO" id="GO:0051539">
    <property type="term" value="F:4 iron, 4 sulfur cluster binding"/>
    <property type="evidence" value="ECO:0007669"/>
    <property type="project" value="UniProtKB-KW"/>
</dbReference>
<evidence type="ECO:0000256" key="5">
    <source>
        <dbReference type="ARBA" id="ARBA00023239"/>
    </source>
</evidence>
<comment type="pathway">
    <text evidence="6">Amino-acid biosynthesis; L-leucine biosynthesis; L-leucine from 3-methyl-2-oxobutanoate: step 2/4.</text>
</comment>
<evidence type="ECO:0000259" key="7">
    <source>
        <dbReference type="Pfam" id="PF00330"/>
    </source>
</evidence>
<keyword evidence="2 6" id="KW-0479">Metal-binding</keyword>
<dbReference type="InterPro" id="IPR033941">
    <property type="entry name" value="IPMI_cat"/>
</dbReference>
<dbReference type="EC" id="4.2.1.33" evidence="6"/>
<comment type="similarity">
    <text evidence="6">Belongs to the aconitase/IPM isomerase family. LeuC type 2 subfamily.</text>
</comment>
<dbReference type="NCBIfam" id="TIGR02086">
    <property type="entry name" value="IPMI_arch"/>
    <property type="match status" value="1"/>
</dbReference>
<organism evidence="8 9">
    <name type="scientific">Thermococcus aggregans</name>
    <dbReference type="NCBI Taxonomy" id="110163"/>
    <lineage>
        <taxon>Archaea</taxon>
        <taxon>Methanobacteriati</taxon>
        <taxon>Methanobacteriota</taxon>
        <taxon>Thermococci</taxon>
        <taxon>Thermococcales</taxon>
        <taxon>Thermococcaceae</taxon>
        <taxon>Thermococcus</taxon>
    </lineage>
</organism>
<keyword evidence="6" id="KW-0100">Branched-chain amino acid biosynthesis</keyword>
<dbReference type="Gene3D" id="3.30.499.10">
    <property type="entry name" value="Aconitase, domain 3"/>
    <property type="match status" value="2"/>
</dbReference>
<dbReference type="InterPro" id="IPR006251">
    <property type="entry name" value="Homoacnase/IPMdehydase_lsu"/>
</dbReference>
<keyword evidence="6" id="KW-0432">Leucine biosynthesis</keyword>
<dbReference type="GO" id="GO:0046872">
    <property type="term" value="F:metal ion binding"/>
    <property type="evidence" value="ECO:0007669"/>
    <property type="project" value="UniProtKB-KW"/>
</dbReference>
<dbReference type="NCBIfam" id="NF001614">
    <property type="entry name" value="PRK00402.1"/>
    <property type="match status" value="1"/>
</dbReference>
<protein>
    <recommendedName>
        <fullName evidence="6">3-isopropylmalate dehydratase large subunit</fullName>
        <ecNumber evidence="6">4.2.1.33</ecNumber>
    </recommendedName>
    <alternativeName>
        <fullName evidence="6">Alpha-IPM isomerase</fullName>
        <shortName evidence="6">IPMI</shortName>
    </alternativeName>
    <alternativeName>
        <fullName evidence="6">Isopropylmalate isomerase</fullName>
    </alternativeName>
</protein>
<accession>A0A9E7MXK2</accession>
<evidence type="ECO:0000256" key="4">
    <source>
        <dbReference type="ARBA" id="ARBA00023014"/>
    </source>
</evidence>
<sequence length="424" mass="45990">MGSGYNMHALEKILATHAGKKEVSPGEIINCKVDLAAVNDLYLQVIKSFQEMGGQKVKDPEKVAFIFDHYAPAPTIKAALNQKIMREFVREQKIKYLFDVDAGICHQILPESGLVWPGMLLIMTDSHTTTHGAFGAFGTGVGATDLAVALLTGELWFRVPEIIRINVDGYLQPGVMAKDVILHIIGTLKQDAAIYKAIEFTGSTVKELSIDGRMVLTNMSVEMGAKTSYIQPDNKTLAYLKSRVKKPFKVYTTDPGYKYAEEFLFEVEKLEPQVAVPHTVDNVVSVSEVEGVEVDQVFIGSCTGGRLEDIEIAARILKNKKINKNTRLIVGPASKNVLLEAINAGYIDILLKAGATIIPPGCGPCLGAHQGVLAPGEVGVTTSSRNFPGRMGSREAKIYITSPATAAATALEGKIADPRKYIKE</sequence>
<feature type="domain" description="Aconitase/3-isopropylmalate dehydratase large subunit alpha/beta/alpha" evidence="7">
    <location>
        <begin position="11"/>
        <end position="288"/>
    </location>
</feature>
<dbReference type="AlphaFoldDB" id="A0A9E7MXK2"/>
<dbReference type="PANTHER" id="PTHR43822">
    <property type="entry name" value="HOMOACONITASE, MITOCHONDRIAL-RELATED"/>
    <property type="match status" value="1"/>
</dbReference>
<dbReference type="PANTHER" id="PTHR43822:SF2">
    <property type="entry name" value="HOMOACONITASE, MITOCHONDRIAL"/>
    <property type="match status" value="1"/>
</dbReference>
<dbReference type="InterPro" id="IPR015931">
    <property type="entry name" value="Acnase/IPM_dHydase_lsu_aba_1/3"/>
</dbReference>
<feature type="binding site" evidence="6">
    <location>
        <position position="362"/>
    </location>
    <ligand>
        <name>[4Fe-4S] cluster</name>
        <dbReference type="ChEBI" id="CHEBI:49883"/>
    </ligand>
</feature>
<gene>
    <name evidence="6" type="primary">leuC</name>
    <name evidence="8" type="ORF">NF865_00020</name>
</gene>
<evidence type="ECO:0000256" key="3">
    <source>
        <dbReference type="ARBA" id="ARBA00023004"/>
    </source>
</evidence>
<feature type="binding site" evidence="6">
    <location>
        <position position="302"/>
    </location>
    <ligand>
        <name>[4Fe-4S] cluster</name>
        <dbReference type="ChEBI" id="CHEBI:49883"/>
    </ligand>
</feature>
<keyword evidence="6" id="KW-0028">Amino-acid biosynthesis</keyword>
<evidence type="ECO:0000313" key="8">
    <source>
        <dbReference type="EMBL" id="USS40667.1"/>
    </source>
</evidence>
<dbReference type="InterPro" id="IPR036008">
    <property type="entry name" value="Aconitase_4Fe-4S_dom"/>
</dbReference>